<reference evidence="3" key="2">
    <citation type="submission" date="2015-01" db="EMBL/GenBank/DDBJ databases">
        <title>Evolutionary Origins and Diversification of the Mycorrhizal Mutualists.</title>
        <authorList>
            <consortium name="DOE Joint Genome Institute"/>
            <consortium name="Mycorrhizal Genomics Consortium"/>
            <person name="Kohler A."/>
            <person name="Kuo A."/>
            <person name="Nagy L.G."/>
            <person name="Floudas D."/>
            <person name="Copeland A."/>
            <person name="Barry K.W."/>
            <person name="Cichocki N."/>
            <person name="Veneault-Fourrey C."/>
            <person name="LaButti K."/>
            <person name="Lindquist E.A."/>
            <person name="Lipzen A."/>
            <person name="Lundell T."/>
            <person name="Morin E."/>
            <person name="Murat C."/>
            <person name="Riley R."/>
            <person name="Ohm R."/>
            <person name="Sun H."/>
            <person name="Tunlid A."/>
            <person name="Henrissat B."/>
            <person name="Grigoriev I.V."/>
            <person name="Hibbett D.S."/>
            <person name="Martin F."/>
        </authorList>
    </citation>
    <scope>NUCLEOTIDE SEQUENCE [LARGE SCALE GENOMIC DNA]</scope>
    <source>
        <strain evidence="3">Zn</strain>
    </source>
</reference>
<name>A0A0C3H392_OIDMZ</name>
<feature type="compositionally biased region" description="Polar residues" evidence="1">
    <location>
        <begin position="124"/>
        <end position="133"/>
    </location>
</feature>
<evidence type="ECO:0000256" key="1">
    <source>
        <dbReference type="SAM" id="MobiDB-lite"/>
    </source>
</evidence>
<dbReference type="EMBL" id="KN832881">
    <property type="protein sequence ID" value="KIM97859.1"/>
    <property type="molecule type" value="Genomic_DNA"/>
</dbReference>
<sequence length="179" mass="19390">MDGMLHPERSNGDCVNPRGIALMQSICAEGRVEEYRRLPGKTSLSRRASQGRRTLSAGDSGACTAVHGHPEKPQRTDGEQLQRDYWHGEHAPHLKRPFWRFAGSGSFVSFWGRSSMGPGRATHQPGTPTTKPQGSGPMISHLIFVSSEVKRGKSASAAPRGNIRSAVMARAGPNHARGK</sequence>
<gene>
    <name evidence="2" type="ORF">OIDMADRAFT_57371</name>
</gene>
<keyword evidence="3" id="KW-1185">Reference proteome</keyword>
<evidence type="ECO:0000313" key="2">
    <source>
        <dbReference type="EMBL" id="KIM97859.1"/>
    </source>
</evidence>
<protein>
    <submittedName>
        <fullName evidence="2">Uncharacterized protein</fullName>
    </submittedName>
</protein>
<proteinExistence type="predicted"/>
<dbReference type="InParanoid" id="A0A0C3H392"/>
<feature type="region of interest" description="Disordered" evidence="1">
    <location>
        <begin position="117"/>
        <end position="137"/>
    </location>
</feature>
<reference evidence="2 3" key="1">
    <citation type="submission" date="2014-04" db="EMBL/GenBank/DDBJ databases">
        <authorList>
            <consortium name="DOE Joint Genome Institute"/>
            <person name="Kuo A."/>
            <person name="Martino E."/>
            <person name="Perotto S."/>
            <person name="Kohler A."/>
            <person name="Nagy L.G."/>
            <person name="Floudas D."/>
            <person name="Copeland A."/>
            <person name="Barry K.W."/>
            <person name="Cichocki N."/>
            <person name="Veneault-Fourrey C."/>
            <person name="LaButti K."/>
            <person name="Lindquist E.A."/>
            <person name="Lipzen A."/>
            <person name="Lundell T."/>
            <person name="Morin E."/>
            <person name="Murat C."/>
            <person name="Sun H."/>
            <person name="Tunlid A."/>
            <person name="Henrissat B."/>
            <person name="Grigoriev I.V."/>
            <person name="Hibbett D.S."/>
            <person name="Martin F."/>
            <person name="Nordberg H.P."/>
            <person name="Cantor M.N."/>
            <person name="Hua S.X."/>
        </authorList>
    </citation>
    <scope>NUCLEOTIDE SEQUENCE [LARGE SCALE GENOMIC DNA]</scope>
    <source>
        <strain evidence="2 3">Zn</strain>
    </source>
</reference>
<feature type="region of interest" description="Disordered" evidence="1">
    <location>
        <begin position="40"/>
        <end position="78"/>
    </location>
</feature>
<accession>A0A0C3H392</accession>
<dbReference type="AlphaFoldDB" id="A0A0C3H392"/>
<organism evidence="2 3">
    <name type="scientific">Oidiodendron maius (strain Zn)</name>
    <dbReference type="NCBI Taxonomy" id="913774"/>
    <lineage>
        <taxon>Eukaryota</taxon>
        <taxon>Fungi</taxon>
        <taxon>Dikarya</taxon>
        <taxon>Ascomycota</taxon>
        <taxon>Pezizomycotina</taxon>
        <taxon>Leotiomycetes</taxon>
        <taxon>Leotiomycetes incertae sedis</taxon>
        <taxon>Myxotrichaceae</taxon>
        <taxon>Oidiodendron</taxon>
    </lineage>
</organism>
<feature type="compositionally biased region" description="Polar residues" evidence="1">
    <location>
        <begin position="42"/>
        <end position="53"/>
    </location>
</feature>
<dbReference type="HOGENOM" id="CLU_1503885_0_0_1"/>
<dbReference type="Proteomes" id="UP000054321">
    <property type="component" value="Unassembled WGS sequence"/>
</dbReference>
<evidence type="ECO:0000313" key="3">
    <source>
        <dbReference type="Proteomes" id="UP000054321"/>
    </source>
</evidence>
<feature type="compositionally biased region" description="Basic and acidic residues" evidence="1">
    <location>
        <begin position="68"/>
        <end position="78"/>
    </location>
</feature>